<accession>A0A1I3VQ28</accession>
<evidence type="ECO:0000313" key="2">
    <source>
        <dbReference type="EMBL" id="SFJ97229.1"/>
    </source>
</evidence>
<organism evidence="2 3">
    <name type="scientific">Methylocapsa palsarum</name>
    <dbReference type="NCBI Taxonomy" id="1612308"/>
    <lineage>
        <taxon>Bacteria</taxon>
        <taxon>Pseudomonadati</taxon>
        <taxon>Pseudomonadota</taxon>
        <taxon>Alphaproteobacteria</taxon>
        <taxon>Hyphomicrobiales</taxon>
        <taxon>Beijerinckiaceae</taxon>
        <taxon>Methylocapsa</taxon>
    </lineage>
</organism>
<dbReference type="InterPro" id="IPR009200">
    <property type="entry name" value="DUF1269_membrane"/>
</dbReference>
<protein>
    <submittedName>
        <fullName evidence="2">Uncharacterized membrane protein</fullName>
    </submittedName>
</protein>
<evidence type="ECO:0000256" key="1">
    <source>
        <dbReference type="SAM" id="Phobius"/>
    </source>
</evidence>
<dbReference type="EMBL" id="FOSN01000001">
    <property type="protein sequence ID" value="SFJ97229.1"/>
    <property type="molecule type" value="Genomic_DNA"/>
</dbReference>
<dbReference type="Proteomes" id="UP000198755">
    <property type="component" value="Unassembled WGS sequence"/>
</dbReference>
<keyword evidence="1" id="KW-1133">Transmembrane helix</keyword>
<proteinExistence type="predicted"/>
<evidence type="ECO:0000313" key="3">
    <source>
        <dbReference type="Proteomes" id="UP000198755"/>
    </source>
</evidence>
<dbReference type="RefSeq" id="WP_091675559.1">
    <property type="nucleotide sequence ID" value="NZ_FOSN01000001.1"/>
</dbReference>
<keyword evidence="1" id="KW-0472">Membrane</keyword>
<dbReference type="OrthoDB" id="275223at2"/>
<keyword evidence="3" id="KW-1185">Reference proteome</keyword>
<dbReference type="Pfam" id="PF06897">
    <property type="entry name" value="DUF1269"/>
    <property type="match status" value="1"/>
</dbReference>
<feature type="transmembrane region" description="Helical" evidence="1">
    <location>
        <begin position="57"/>
        <end position="83"/>
    </location>
</feature>
<reference evidence="2 3" key="1">
    <citation type="submission" date="2016-10" db="EMBL/GenBank/DDBJ databases">
        <authorList>
            <person name="de Groot N.N."/>
        </authorList>
    </citation>
    <scope>NUCLEOTIDE SEQUENCE [LARGE SCALE GENOMIC DNA]</scope>
    <source>
        <strain evidence="2 3">NE2</strain>
    </source>
</reference>
<gene>
    <name evidence="2" type="ORF">SAMN05444581_1018</name>
</gene>
<keyword evidence="1" id="KW-0812">Transmembrane</keyword>
<dbReference type="AlphaFoldDB" id="A0A1I3VQ28"/>
<name>A0A1I3VQ28_9HYPH</name>
<sequence length="171" mass="17620">MNDLLVIAFPSEQKAEEVRSKLLEMQKEYVIALGDAVVAVKHEDGSIKLNQLINTTAIGAASGAFWGTLIGLIFLMPVVGAAVGAASGAIGGKLSDFGIDDNFIKEVSAAISPGSAALFLLVKKMTTDKVLEDLKGVGGTVLRTSFDKTKEEAIRAALAGNPPPAAPSPAA</sequence>